<dbReference type="SMART" id="SM00028">
    <property type="entry name" value="TPR"/>
    <property type="match status" value="6"/>
</dbReference>
<dbReference type="PROSITE" id="PS50005">
    <property type="entry name" value="TPR"/>
    <property type="match status" value="1"/>
</dbReference>
<dbReference type="RefSeq" id="WP_187082954.1">
    <property type="nucleotide sequence ID" value="NZ_JACORU010000007.1"/>
</dbReference>
<evidence type="ECO:0000313" key="5">
    <source>
        <dbReference type="Proteomes" id="UP000596827"/>
    </source>
</evidence>
<comment type="caution">
    <text evidence="4">The sequence shown here is derived from an EMBL/GenBank/DDBJ whole genome shotgun (WGS) entry which is preliminary data.</text>
</comment>
<reference evidence="4" key="1">
    <citation type="submission" date="2020-08" db="EMBL/GenBank/DDBJ databases">
        <title>Ramlibacter sp. GTP1 16S ribosomal RNA gene genome sequencing and assembly.</title>
        <authorList>
            <person name="Kang M."/>
        </authorList>
    </citation>
    <scope>NUCLEOTIDE SEQUENCE</scope>
    <source>
        <strain evidence="4">GTP1</strain>
    </source>
</reference>
<dbReference type="EMBL" id="JACORU010000007">
    <property type="protein sequence ID" value="MBC5766458.1"/>
    <property type="molecule type" value="Genomic_DNA"/>
</dbReference>
<name>A0A923M9U1_9BURK</name>
<keyword evidence="2 3" id="KW-0802">TPR repeat</keyword>
<proteinExistence type="predicted"/>
<keyword evidence="1" id="KW-0677">Repeat</keyword>
<dbReference type="InterPro" id="IPR052346">
    <property type="entry name" value="O-mannosyl-transferase_TMTC"/>
</dbReference>
<dbReference type="InterPro" id="IPR011990">
    <property type="entry name" value="TPR-like_helical_dom_sf"/>
</dbReference>
<organism evidence="4 5">
    <name type="scientific">Ramlibacter albus</name>
    <dbReference type="NCBI Taxonomy" id="2079448"/>
    <lineage>
        <taxon>Bacteria</taxon>
        <taxon>Pseudomonadati</taxon>
        <taxon>Pseudomonadota</taxon>
        <taxon>Betaproteobacteria</taxon>
        <taxon>Burkholderiales</taxon>
        <taxon>Comamonadaceae</taxon>
        <taxon>Ramlibacter</taxon>
    </lineage>
</organism>
<accession>A0A923M9U1</accession>
<evidence type="ECO:0000256" key="2">
    <source>
        <dbReference type="ARBA" id="ARBA00022803"/>
    </source>
</evidence>
<evidence type="ECO:0000313" key="4">
    <source>
        <dbReference type="EMBL" id="MBC5766458.1"/>
    </source>
</evidence>
<evidence type="ECO:0000256" key="1">
    <source>
        <dbReference type="ARBA" id="ARBA00022737"/>
    </source>
</evidence>
<dbReference type="Proteomes" id="UP000596827">
    <property type="component" value="Unassembled WGS sequence"/>
</dbReference>
<sequence>MRPAAVHLMENHDSAYQVWHDAGVRGRVLVHIDAHHDLYGRWVLKDGGRSRINIANFVYAAIEEGCFGEIWWVVPDATWSTAKQRRDVVKELKRLDQGRPSDRKPAPVDAGRDVIRGTALGCPVNVCTVDHLPKFTQPVLLDIDIDYLMIPNVGYRDIRWYGVGPWMWPHELLARLEARGVRTDLATVSVSVEGGYTPLQWRYVGDEFVARLQADGPVPWADEMRFAAQAVARNDLDAAKQHYESALASSPNPAAAEYHLAHVLLARGDEAKARELLASARSRDPAYSTPHNTSALWYLEKGRFRQARVALDRMLALDPSGAHLHVVSGLLHRVERQYGEAEAALRRAIAADKGCIEAYRALGAVLMDAGRFDDASAMYEQSLKLALMGHRARTNALSLGSLDLGLWDSEHAAIHAAIGDLHAARGHVRESIASYRMAIAMKFATAKLWLKLARQQWRAGERRAAARSVGEAAKRVREKGWKGQFSPPMTWPRVGRPDKADRNHDWAAEARGKVWL</sequence>
<keyword evidence="5" id="KW-1185">Reference proteome</keyword>
<dbReference type="PANTHER" id="PTHR44227:SF3">
    <property type="entry name" value="PROTEIN O-MANNOSYL-TRANSFERASE TMTC4"/>
    <property type="match status" value="1"/>
</dbReference>
<dbReference type="GO" id="GO:0000030">
    <property type="term" value="F:mannosyltransferase activity"/>
    <property type="evidence" value="ECO:0007669"/>
    <property type="project" value="TreeGrafter"/>
</dbReference>
<gene>
    <name evidence="4" type="ORF">H8R02_18460</name>
</gene>
<dbReference type="GO" id="GO:0035269">
    <property type="term" value="P:protein O-linked glycosylation via mannose"/>
    <property type="evidence" value="ECO:0007669"/>
    <property type="project" value="TreeGrafter"/>
</dbReference>
<dbReference type="PANTHER" id="PTHR44227">
    <property type="match status" value="1"/>
</dbReference>
<dbReference type="GO" id="GO:0030968">
    <property type="term" value="P:endoplasmic reticulum unfolded protein response"/>
    <property type="evidence" value="ECO:0007669"/>
    <property type="project" value="TreeGrafter"/>
</dbReference>
<protein>
    <submittedName>
        <fullName evidence="4">Tetratricopeptide repeat protein</fullName>
    </submittedName>
</protein>
<evidence type="ECO:0000256" key="3">
    <source>
        <dbReference type="PROSITE-ProRule" id="PRU00339"/>
    </source>
</evidence>
<dbReference type="SUPFAM" id="SSF48452">
    <property type="entry name" value="TPR-like"/>
    <property type="match status" value="2"/>
</dbReference>
<feature type="repeat" description="TPR" evidence="3">
    <location>
        <begin position="356"/>
        <end position="389"/>
    </location>
</feature>
<dbReference type="InterPro" id="IPR019734">
    <property type="entry name" value="TPR_rpt"/>
</dbReference>
<dbReference type="Pfam" id="PF14559">
    <property type="entry name" value="TPR_19"/>
    <property type="match status" value="2"/>
</dbReference>
<dbReference type="AlphaFoldDB" id="A0A923M9U1"/>
<dbReference type="Gene3D" id="1.25.40.10">
    <property type="entry name" value="Tetratricopeptide repeat domain"/>
    <property type="match status" value="1"/>
</dbReference>